<evidence type="ECO:0000256" key="4">
    <source>
        <dbReference type="ARBA" id="ARBA00022837"/>
    </source>
</evidence>
<dbReference type="Gene3D" id="3.40.720.10">
    <property type="entry name" value="Alkaline Phosphatase, subunit A"/>
    <property type="match status" value="1"/>
</dbReference>
<evidence type="ECO:0000313" key="8">
    <source>
        <dbReference type="EMBL" id="RST87404.1"/>
    </source>
</evidence>
<keyword evidence="3" id="KW-0378">Hydrolase</keyword>
<comment type="similarity">
    <text evidence="1">Belongs to the sulfatase family.</text>
</comment>
<keyword evidence="2" id="KW-0479">Metal-binding</keyword>
<dbReference type="PANTHER" id="PTHR42693">
    <property type="entry name" value="ARYLSULFATASE FAMILY MEMBER"/>
    <property type="match status" value="1"/>
</dbReference>
<evidence type="ECO:0000256" key="5">
    <source>
        <dbReference type="SAM" id="MobiDB-lite"/>
    </source>
</evidence>
<dbReference type="SUPFAM" id="SSF53649">
    <property type="entry name" value="Alkaline phosphatase-like"/>
    <property type="match status" value="1"/>
</dbReference>
<dbReference type="Pfam" id="PF00884">
    <property type="entry name" value="Sulfatase"/>
    <property type="match status" value="1"/>
</dbReference>
<dbReference type="EMBL" id="RWKW01000019">
    <property type="protein sequence ID" value="RST87404.1"/>
    <property type="molecule type" value="Genomic_DNA"/>
</dbReference>
<dbReference type="GO" id="GO:0004065">
    <property type="term" value="F:arylsulfatase activity"/>
    <property type="evidence" value="ECO:0007669"/>
    <property type="project" value="TreeGrafter"/>
</dbReference>
<dbReference type="CDD" id="cd16025">
    <property type="entry name" value="PAS_like"/>
    <property type="match status" value="1"/>
</dbReference>
<dbReference type="OrthoDB" id="9803751at2"/>
<evidence type="ECO:0000259" key="7">
    <source>
        <dbReference type="Pfam" id="PF00884"/>
    </source>
</evidence>
<keyword evidence="6" id="KW-0732">Signal</keyword>
<comment type="caution">
    <text evidence="8">The sequence shown here is derived from an EMBL/GenBank/DDBJ whole genome shotgun (WGS) entry which is preliminary data.</text>
</comment>
<sequence>MQHDCNTNPGTRTHGPNRTPMISAGPMRRATLCLAAFGLALLSSGFARAQDDRPNILLIVADDAGYADIGSFGGEIQTPNLDALASVGVRFSQFTASAVCSPSRSMLLSGTDSHNAGLGNMAEFMAPNQAGKPGYEGYLNERVAPVSELLAEAGYNTFMAGKWHMGEEPEHYPAARGFQRDLALIPGGGSHMDDMWGAVGERQPYTYNGEPLKTLRPGFHSSVDYTAAIIDNIEEHRGDGKPFFAFLALQAPHDPFQLPDDWRDRYQGRYDQGYEVVRAARIERMKQLGIIDQAATVFPRLPSVPAWDDLSDEDKRESARRMELYAAMLEHMDSNIGGLIGYLKTTGLYDDTLIIFMSDNGPEGNVMAMGAPWDNSRFEDWGKKGTFVQYGPAWAQVGAGPLRMFKGFTTEGGIRVPLIVAGNGVRGSARVSDDFAHVMDVPATILEVAGVSYPDGSDGKAVAPLQGKSLVPVLSGTGDPVRGPSDWVGWEIFGNRAVRMGDLKLISVCKPFASGEWELYDLKADPGETKDLASERPDIRDQLIRHWEEYAAMNNVIMPDTSPVCDGSH</sequence>
<dbReference type="Gene3D" id="3.30.1120.10">
    <property type="match status" value="1"/>
</dbReference>
<feature type="signal peptide" evidence="6">
    <location>
        <begin position="1"/>
        <end position="49"/>
    </location>
</feature>
<evidence type="ECO:0000256" key="1">
    <source>
        <dbReference type="ARBA" id="ARBA00008779"/>
    </source>
</evidence>
<feature type="chain" id="PRO_5018586280" evidence="6">
    <location>
        <begin position="50"/>
        <end position="569"/>
    </location>
</feature>
<keyword evidence="9" id="KW-1185">Reference proteome</keyword>
<dbReference type="InterPro" id="IPR050738">
    <property type="entry name" value="Sulfatase"/>
</dbReference>
<dbReference type="InterPro" id="IPR000917">
    <property type="entry name" value="Sulfatase_N"/>
</dbReference>
<feature type="region of interest" description="Disordered" evidence="5">
    <location>
        <begin position="1"/>
        <end position="22"/>
    </location>
</feature>
<dbReference type="Proteomes" id="UP000278398">
    <property type="component" value="Unassembled WGS sequence"/>
</dbReference>
<protein>
    <submittedName>
        <fullName evidence="8">Arylsulfatase</fullName>
    </submittedName>
</protein>
<reference evidence="8 9" key="1">
    <citation type="submission" date="2018-12" db="EMBL/GenBank/DDBJ databases">
        <title>Mesorhizobium carbonis sp. nov., isolated from coal mine water.</title>
        <authorList>
            <person name="Xin W."/>
            <person name="Xu Z."/>
            <person name="Xiang F."/>
            <person name="Zhang J."/>
            <person name="Xi L."/>
            <person name="Liu J."/>
        </authorList>
    </citation>
    <scope>NUCLEOTIDE SEQUENCE [LARGE SCALE GENOMIC DNA]</scope>
    <source>
        <strain evidence="8 9">B2.3</strain>
    </source>
</reference>
<gene>
    <name evidence="8" type="ORF">EJC49_05645</name>
</gene>
<evidence type="ECO:0000256" key="2">
    <source>
        <dbReference type="ARBA" id="ARBA00022723"/>
    </source>
</evidence>
<dbReference type="RefSeq" id="WP_126698490.1">
    <property type="nucleotide sequence ID" value="NZ_RWKW01000019.1"/>
</dbReference>
<feature type="domain" description="Sulfatase N-terminal" evidence="7">
    <location>
        <begin position="54"/>
        <end position="451"/>
    </location>
</feature>
<dbReference type="InterPro" id="IPR024607">
    <property type="entry name" value="Sulfatase_CS"/>
</dbReference>
<evidence type="ECO:0000256" key="3">
    <source>
        <dbReference type="ARBA" id="ARBA00022801"/>
    </source>
</evidence>
<feature type="compositionally biased region" description="Polar residues" evidence="5">
    <location>
        <begin position="1"/>
        <end position="16"/>
    </location>
</feature>
<dbReference type="PANTHER" id="PTHR42693:SF33">
    <property type="entry name" value="ARYLSULFATASE"/>
    <property type="match status" value="1"/>
</dbReference>
<dbReference type="GO" id="GO:0046872">
    <property type="term" value="F:metal ion binding"/>
    <property type="evidence" value="ECO:0007669"/>
    <property type="project" value="UniProtKB-KW"/>
</dbReference>
<evidence type="ECO:0000256" key="6">
    <source>
        <dbReference type="SAM" id="SignalP"/>
    </source>
</evidence>
<evidence type="ECO:0000313" key="9">
    <source>
        <dbReference type="Proteomes" id="UP000278398"/>
    </source>
</evidence>
<name>A0A3S0A8Z6_9HYPH</name>
<proteinExistence type="inferred from homology"/>
<dbReference type="InterPro" id="IPR017850">
    <property type="entry name" value="Alkaline_phosphatase_core_sf"/>
</dbReference>
<keyword evidence="4" id="KW-0106">Calcium</keyword>
<accession>A0A3S0A8Z6</accession>
<dbReference type="AlphaFoldDB" id="A0A3S0A8Z6"/>
<dbReference type="PROSITE" id="PS00149">
    <property type="entry name" value="SULFATASE_2"/>
    <property type="match status" value="1"/>
</dbReference>
<organism evidence="8 9">
    <name type="scientific">Aquibium carbonis</name>
    <dbReference type="NCBI Taxonomy" id="2495581"/>
    <lineage>
        <taxon>Bacteria</taxon>
        <taxon>Pseudomonadati</taxon>
        <taxon>Pseudomonadota</taxon>
        <taxon>Alphaproteobacteria</taxon>
        <taxon>Hyphomicrobiales</taxon>
        <taxon>Phyllobacteriaceae</taxon>
        <taxon>Aquibium</taxon>
    </lineage>
</organism>